<evidence type="ECO:0000313" key="2">
    <source>
        <dbReference type="Proteomes" id="UP000191980"/>
    </source>
</evidence>
<organism evidence="1 2">
    <name type="scientific">Methyloprofundus sedimenti</name>
    <dbReference type="NCBI Taxonomy" id="1420851"/>
    <lineage>
        <taxon>Bacteria</taxon>
        <taxon>Pseudomonadati</taxon>
        <taxon>Pseudomonadota</taxon>
        <taxon>Gammaproteobacteria</taxon>
        <taxon>Methylococcales</taxon>
        <taxon>Methylococcaceae</taxon>
        <taxon>Methyloprofundus</taxon>
    </lineage>
</organism>
<dbReference type="STRING" id="1420851.AU255_01065"/>
<accession>A0A1V8M4W6</accession>
<keyword evidence="2" id="KW-1185">Reference proteome</keyword>
<dbReference type="InterPro" id="IPR029058">
    <property type="entry name" value="AB_hydrolase_fold"/>
</dbReference>
<proteinExistence type="predicted"/>
<comment type="caution">
    <text evidence="1">The sequence shown here is derived from an EMBL/GenBank/DDBJ whole genome shotgun (WGS) entry which is preliminary data.</text>
</comment>
<dbReference type="AlphaFoldDB" id="A0A1V8M4W6"/>
<dbReference type="Gene3D" id="3.40.50.1820">
    <property type="entry name" value="alpha/beta hydrolase"/>
    <property type="match status" value="1"/>
</dbReference>
<evidence type="ECO:0008006" key="3">
    <source>
        <dbReference type="Google" id="ProtNLM"/>
    </source>
</evidence>
<dbReference type="InterPro" id="IPR008886">
    <property type="entry name" value="UPF0227/Esterase_YqiA"/>
</dbReference>
<reference evidence="1 2" key="1">
    <citation type="submission" date="2015-12" db="EMBL/GenBank/DDBJ databases">
        <authorList>
            <person name="Shamseldin A."/>
            <person name="Moawad H."/>
            <person name="Abd El-Rahim W.M."/>
            <person name="Sadowsky M.J."/>
        </authorList>
    </citation>
    <scope>NUCLEOTIDE SEQUENCE [LARGE SCALE GENOMIC DNA]</scope>
    <source>
        <strain evidence="1 2">WF1</strain>
    </source>
</reference>
<dbReference type="Proteomes" id="UP000191980">
    <property type="component" value="Unassembled WGS sequence"/>
</dbReference>
<dbReference type="PANTHER" id="PTHR35602:SF3">
    <property type="entry name" value="ESTERASE YQIA"/>
    <property type="match status" value="1"/>
</dbReference>
<sequence length="204" mass="23281">MKKAIIYLHGFNSASLDLDGNLLTGKEKLLLMQEFCAQKDILFYTPNVDYRDFEGIVEDMLLQWNQFLDQSYDVVFMGSSMGGFASEYLAMKTGCKASMINPAITPSELLAQFMGVTENFETGQPYSWNQSHCEQYREYETELESSNQNLDRTILLDMADELIDAKNTLLKYQEKAKIVSYDGGSHSFEHMREALPVIEGILFN</sequence>
<gene>
    <name evidence="1" type="ORF">AU255_01065</name>
</gene>
<protein>
    <recommendedName>
        <fullName evidence="3">Esterase</fullName>
    </recommendedName>
</protein>
<dbReference type="SUPFAM" id="SSF53474">
    <property type="entry name" value="alpha/beta-Hydrolases"/>
    <property type="match status" value="1"/>
</dbReference>
<evidence type="ECO:0000313" key="1">
    <source>
        <dbReference type="EMBL" id="OQK16526.1"/>
    </source>
</evidence>
<dbReference type="PANTHER" id="PTHR35602">
    <property type="entry name" value="ESTERASE YQIA-RELATED"/>
    <property type="match status" value="1"/>
</dbReference>
<dbReference type="EMBL" id="LPUF01000001">
    <property type="protein sequence ID" value="OQK16526.1"/>
    <property type="molecule type" value="Genomic_DNA"/>
</dbReference>
<name>A0A1V8M4W6_9GAMM</name>
<dbReference type="Pfam" id="PF05728">
    <property type="entry name" value="UPF0227"/>
    <property type="match status" value="1"/>
</dbReference>